<proteinExistence type="predicted"/>
<comment type="caution">
    <text evidence="2">The sequence shown here is derived from an EMBL/GenBank/DDBJ whole genome shotgun (WGS) entry which is preliminary data.</text>
</comment>
<gene>
    <name evidence="2" type="ORF">ACAOBT_LOCUS9944</name>
</gene>
<evidence type="ECO:0000313" key="3">
    <source>
        <dbReference type="Proteomes" id="UP001152888"/>
    </source>
</evidence>
<feature type="region of interest" description="Disordered" evidence="1">
    <location>
        <begin position="1"/>
        <end position="22"/>
    </location>
</feature>
<dbReference type="EMBL" id="CAKOFQ010006797">
    <property type="protein sequence ID" value="CAH1972336.1"/>
    <property type="molecule type" value="Genomic_DNA"/>
</dbReference>
<dbReference type="Proteomes" id="UP001152888">
    <property type="component" value="Unassembled WGS sequence"/>
</dbReference>
<evidence type="ECO:0000256" key="1">
    <source>
        <dbReference type="SAM" id="MobiDB-lite"/>
    </source>
</evidence>
<accession>A0A9P0KC52</accession>
<reference evidence="2" key="1">
    <citation type="submission" date="2022-03" db="EMBL/GenBank/DDBJ databases">
        <authorList>
            <person name="Sayadi A."/>
        </authorList>
    </citation>
    <scope>NUCLEOTIDE SEQUENCE</scope>
</reference>
<evidence type="ECO:0000313" key="2">
    <source>
        <dbReference type="EMBL" id="CAH1972336.1"/>
    </source>
</evidence>
<sequence length="103" mass="12097">MNEPEPLQDDDQNREWEEENVNGNDVHRRCKVTLITGDEILEKWEVATNFPHYTPSERTSLPHTKDIHMKIEDKKVEAACYVIKAKSKHLNTIRMITNKIVKL</sequence>
<keyword evidence="3" id="KW-1185">Reference proteome</keyword>
<dbReference type="AlphaFoldDB" id="A0A9P0KC52"/>
<protein>
    <submittedName>
        <fullName evidence="2">Uncharacterized protein</fullName>
    </submittedName>
</protein>
<feature type="compositionally biased region" description="Acidic residues" evidence="1">
    <location>
        <begin position="1"/>
        <end position="20"/>
    </location>
</feature>
<name>A0A9P0KC52_ACAOB</name>
<organism evidence="2 3">
    <name type="scientific">Acanthoscelides obtectus</name>
    <name type="common">Bean weevil</name>
    <name type="synonym">Bruchus obtectus</name>
    <dbReference type="NCBI Taxonomy" id="200917"/>
    <lineage>
        <taxon>Eukaryota</taxon>
        <taxon>Metazoa</taxon>
        <taxon>Ecdysozoa</taxon>
        <taxon>Arthropoda</taxon>
        <taxon>Hexapoda</taxon>
        <taxon>Insecta</taxon>
        <taxon>Pterygota</taxon>
        <taxon>Neoptera</taxon>
        <taxon>Endopterygota</taxon>
        <taxon>Coleoptera</taxon>
        <taxon>Polyphaga</taxon>
        <taxon>Cucujiformia</taxon>
        <taxon>Chrysomeloidea</taxon>
        <taxon>Chrysomelidae</taxon>
        <taxon>Bruchinae</taxon>
        <taxon>Bruchini</taxon>
        <taxon>Acanthoscelides</taxon>
    </lineage>
</organism>